<evidence type="ECO:0000256" key="1">
    <source>
        <dbReference type="SAM" id="MobiDB-lite"/>
    </source>
</evidence>
<proteinExistence type="predicted"/>
<dbReference type="WBParaSite" id="PTRK_0000501500.1">
    <property type="protein sequence ID" value="PTRK_0000501500.1"/>
    <property type="gene ID" value="PTRK_0000501500"/>
</dbReference>
<name>A0A0N4ZBV9_PARTI</name>
<feature type="region of interest" description="Disordered" evidence="1">
    <location>
        <begin position="92"/>
        <end position="111"/>
    </location>
</feature>
<accession>A0A0N4ZBV9</accession>
<keyword evidence="2" id="KW-1185">Reference proteome</keyword>
<protein>
    <submittedName>
        <fullName evidence="3">C2H2-type domain-containing protein</fullName>
    </submittedName>
</protein>
<evidence type="ECO:0000313" key="2">
    <source>
        <dbReference type="Proteomes" id="UP000038045"/>
    </source>
</evidence>
<reference evidence="3" key="1">
    <citation type="submission" date="2017-02" db="UniProtKB">
        <authorList>
            <consortium name="WormBaseParasite"/>
        </authorList>
    </citation>
    <scope>IDENTIFICATION</scope>
</reference>
<organism evidence="2 3">
    <name type="scientific">Parastrongyloides trichosuri</name>
    <name type="common">Possum-specific nematode worm</name>
    <dbReference type="NCBI Taxonomy" id="131310"/>
    <lineage>
        <taxon>Eukaryota</taxon>
        <taxon>Metazoa</taxon>
        <taxon>Ecdysozoa</taxon>
        <taxon>Nematoda</taxon>
        <taxon>Chromadorea</taxon>
        <taxon>Rhabditida</taxon>
        <taxon>Tylenchina</taxon>
        <taxon>Panagrolaimomorpha</taxon>
        <taxon>Strongyloidoidea</taxon>
        <taxon>Strongyloididae</taxon>
        <taxon>Parastrongyloides</taxon>
    </lineage>
</organism>
<dbReference type="Proteomes" id="UP000038045">
    <property type="component" value="Unplaced"/>
</dbReference>
<sequence>MNPLTNNNRLSSRRGYTVRMSPDKRNLVIHNDGGYSKVPLDEFYESTYGYKLCNCCRKRTINSEARHRRSNADHFQTTRDNISFQKTIVSSINNNNSTKDNNSKKNGNNNTENEVIYENIEVFNRSRLGAMRVAIRKPRPFLKKSTPTVPQGYGLTNQYSPSFNPYMPMCTPIIIPSFNEDKKSQRYSKHINTAIKSSKDNDKVKRKEM</sequence>
<dbReference type="AlphaFoldDB" id="A0A0N4ZBV9"/>
<evidence type="ECO:0000313" key="3">
    <source>
        <dbReference type="WBParaSite" id="PTRK_0000501500.1"/>
    </source>
</evidence>